<dbReference type="InterPro" id="IPR002528">
    <property type="entry name" value="MATE_fam"/>
</dbReference>
<feature type="transmembrane region" description="Helical" evidence="2">
    <location>
        <begin position="254"/>
        <end position="271"/>
    </location>
</feature>
<proteinExistence type="predicted"/>
<evidence type="ECO:0000256" key="2">
    <source>
        <dbReference type="SAM" id="Phobius"/>
    </source>
</evidence>
<organism evidence="3">
    <name type="scientific">marine sediment metagenome</name>
    <dbReference type="NCBI Taxonomy" id="412755"/>
    <lineage>
        <taxon>unclassified sequences</taxon>
        <taxon>metagenomes</taxon>
        <taxon>ecological metagenomes</taxon>
    </lineage>
</organism>
<feature type="transmembrane region" description="Helical" evidence="2">
    <location>
        <begin position="188"/>
        <end position="211"/>
    </location>
</feature>
<keyword evidence="2" id="KW-0472">Membrane</keyword>
<dbReference type="PANTHER" id="PTHR43298:SF2">
    <property type="entry name" value="FMN_FAD EXPORTER YEEO-RELATED"/>
    <property type="match status" value="1"/>
</dbReference>
<gene>
    <name evidence="3" type="ORF">S01H1_13994</name>
</gene>
<evidence type="ECO:0008006" key="4">
    <source>
        <dbReference type="Google" id="ProtNLM"/>
    </source>
</evidence>
<dbReference type="InterPro" id="IPR050222">
    <property type="entry name" value="MATE_MdtK"/>
</dbReference>
<comment type="caution">
    <text evidence="3">The sequence shown here is derived from an EMBL/GenBank/DDBJ whole genome shotgun (WGS) entry which is preliminary data.</text>
</comment>
<accession>X0TWL6</accession>
<dbReference type="EMBL" id="BARS01007253">
    <property type="protein sequence ID" value="GAF80505.1"/>
    <property type="molecule type" value="Genomic_DNA"/>
</dbReference>
<name>X0TWL6_9ZZZZ</name>
<feature type="transmembrane region" description="Helical" evidence="2">
    <location>
        <begin position="223"/>
        <end position="248"/>
    </location>
</feature>
<dbReference type="AlphaFoldDB" id="X0TWL6"/>
<dbReference type="Pfam" id="PF01554">
    <property type="entry name" value="MatE"/>
    <property type="match status" value="1"/>
</dbReference>
<keyword evidence="2" id="KW-1133">Transmembrane helix</keyword>
<keyword evidence="1" id="KW-0813">Transport</keyword>
<sequence>ASLCGQVVNVTANYVLIFGKFGFPEMGIAGAGWGTFIGIGVAACVNMSLYLSSNINATFKSRRTLNIDFGKMYDLLKVGLPAGFGLMVNVAFWGVILFGLVGKFGTEALAATSAVLSYTSLSVMPVVGISMALTAAVGKTIGRGRKDIAIKQTRVCLKVALLYMGLVGICFFVFRNALMAFWSTDDKVIEAGVNILVCAAIYQAFHAARTIYSGSLRGAGDTVWLAIISAVGAILILGLGGWLIVLFFPSLGALGPWIAATVSIIAVGLANRWRFKSKKWMDIDLFKRRAVSVPIQNGAAVE</sequence>
<reference evidence="3" key="1">
    <citation type="journal article" date="2014" name="Front. Microbiol.">
        <title>High frequency of phylogenetically diverse reductive dehalogenase-homologous genes in deep subseafloor sedimentary metagenomes.</title>
        <authorList>
            <person name="Kawai M."/>
            <person name="Futagami T."/>
            <person name="Toyoda A."/>
            <person name="Takaki Y."/>
            <person name="Nishi S."/>
            <person name="Hori S."/>
            <person name="Arai W."/>
            <person name="Tsubouchi T."/>
            <person name="Morono Y."/>
            <person name="Uchiyama I."/>
            <person name="Ito T."/>
            <person name="Fujiyama A."/>
            <person name="Inagaki F."/>
            <person name="Takami H."/>
        </authorList>
    </citation>
    <scope>NUCLEOTIDE SEQUENCE</scope>
    <source>
        <strain evidence="3">Expedition CK06-06</strain>
    </source>
</reference>
<dbReference type="GO" id="GO:0005886">
    <property type="term" value="C:plasma membrane"/>
    <property type="evidence" value="ECO:0007669"/>
    <property type="project" value="TreeGrafter"/>
</dbReference>
<feature type="transmembrane region" description="Helical" evidence="2">
    <location>
        <begin position="28"/>
        <end position="51"/>
    </location>
</feature>
<dbReference type="PANTHER" id="PTHR43298">
    <property type="entry name" value="MULTIDRUG RESISTANCE PROTEIN NORM-RELATED"/>
    <property type="match status" value="1"/>
</dbReference>
<feature type="transmembrane region" description="Helical" evidence="2">
    <location>
        <begin position="116"/>
        <end position="138"/>
    </location>
</feature>
<feature type="non-terminal residue" evidence="3">
    <location>
        <position position="1"/>
    </location>
</feature>
<protein>
    <recommendedName>
        <fullName evidence="4">Polysaccharide biosynthesis protein C-terminal domain-containing protein</fullName>
    </recommendedName>
</protein>
<dbReference type="GO" id="GO:0042910">
    <property type="term" value="F:xenobiotic transmembrane transporter activity"/>
    <property type="evidence" value="ECO:0007669"/>
    <property type="project" value="InterPro"/>
</dbReference>
<keyword evidence="2" id="KW-0812">Transmembrane</keyword>
<evidence type="ECO:0000313" key="3">
    <source>
        <dbReference type="EMBL" id="GAF80505.1"/>
    </source>
</evidence>
<evidence type="ECO:0000256" key="1">
    <source>
        <dbReference type="ARBA" id="ARBA00022448"/>
    </source>
</evidence>
<dbReference type="GO" id="GO:0015297">
    <property type="term" value="F:antiporter activity"/>
    <property type="evidence" value="ECO:0007669"/>
    <property type="project" value="InterPro"/>
</dbReference>
<feature type="transmembrane region" description="Helical" evidence="2">
    <location>
        <begin position="72"/>
        <end position="96"/>
    </location>
</feature>
<feature type="transmembrane region" description="Helical" evidence="2">
    <location>
        <begin position="159"/>
        <end position="182"/>
    </location>
</feature>